<name>A0ABQ6M702_9STRA</name>
<gene>
    <name evidence="2" type="ORF">TeGR_g1265</name>
</gene>
<sequence>MVDYASTDANSNFLPYEFRSAGHAPPAPHVPFSGIMLGIRLDPSQSKIYRRAVLHYSLRAALQGFLSASTTATSELWLSRSTSAQRRAALYSFSNSIRRVHHKKVLHLCAIIFPILIESVAFYIHTLRTVHRIKRSILPASFASRYPPAASRAFVHEQLRHTLLGIPRPKRPALSSPAQVPLPSSFLQFANLLLLYPVVILQRLWATINRFNNSLKHLLTYVLSRTLPTVLARTYLPFFAVPGWALFNFLKARKVMSESMCFAVGPQMAVDCVDEILHELKQQHLGRRLPLPLQVCLVRACAISILTFSSSTPLPLLRGDASRPPCLRRHAAIEALLEETNEKLGHPCVGVTDLDSVDAFLGPAGLQSLPPRDRHAVLKVLALGLVIKGGVGLKERIIFARSLKAAGFEEIGGVDLQLITRKFQEGQLDINVLREAFEIEPGEAAGGRRWWRWSRGARREQGRKRRILREAWRVIVWRGHAQHKTK</sequence>
<evidence type="ECO:0000313" key="3">
    <source>
        <dbReference type="Proteomes" id="UP001165060"/>
    </source>
</evidence>
<keyword evidence="1" id="KW-0812">Transmembrane</keyword>
<keyword evidence="1" id="KW-0472">Membrane</keyword>
<reference evidence="2 3" key="1">
    <citation type="journal article" date="2023" name="Commun. Biol.">
        <title>Genome analysis of Parmales, the sister group of diatoms, reveals the evolutionary specialization of diatoms from phago-mixotrophs to photoautotrophs.</title>
        <authorList>
            <person name="Ban H."/>
            <person name="Sato S."/>
            <person name="Yoshikawa S."/>
            <person name="Yamada K."/>
            <person name="Nakamura Y."/>
            <person name="Ichinomiya M."/>
            <person name="Sato N."/>
            <person name="Blanc-Mathieu R."/>
            <person name="Endo H."/>
            <person name="Kuwata A."/>
            <person name="Ogata H."/>
        </authorList>
    </citation>
    <scope>NUCLEOTIDE SEQUENCE [LARGE SCALE GENOMIC DNA]</scope>
</reference>
<evidence type="ECO:0000313" key="2">
    <source>
        <dbReference type="EMBL" id="GMI20801.1"/>
    </source>
</evidence>
<evidence type="ECO:0000256" key="1">
    <source>
        <dbReference type="SAM" id="Phobius"/>
    </source>
</evidence>
<keyword evidence="3" id="KW-1185">Reference proteome</keyword>
<organism evidence="2 3">
    <name type="scientific">Tetraparma gracilis</name>
    <dbReference type="NCBI Taxonomy" id="2962635"/>
    <lineage>
        <taxon>Eukaryota</taxon>
        <taxon>Sar</taxon>
        <taxon>Stramenopiles</taxon>
        <taxon>Ochrophyta</taxon>
        <taxon>Bolidophyceae</taxon>
        <taxon>Parmales</taxon>
        <taxon>Triparmaceae</taxon>
        <taxon>Tetraparma</taxon>
    </lineage>
</organism>
<proteinExistence type="predicted"/>
<comment type="caution">
    <text evidence="2">The sequence shown here is derived from an EMBL/GenBank/DDBJ whole genome shotgun (WGS) entry which is preliminary data.</text>
</comment>
<evidence type="ECO:0008006" key="4">
    <source>
        <dbReference type="Google" id="ProtNLM"/>
    </source>
</evidence>
<keyword evidence="1" id="KW-1133">Transmembrane helix</keyword>
<dbReference type="EMBL" id="BRYB01003797">
    <property type="protein sequence ID" value="GMI20801.1"/>
    <property type="molecule type" value="Genomic_DNA"/>
</dbReference>
<protein>
    <recommendedName>
        <fullName evidence="4">Letm1 RBD domain-containing protein</fullName>
    </recommendedName>
</protein>
<feature type="transmembrane region" description="Helical" evidence="1">
    <location>
        <begin position="105"/>
        <end position="124"/>
    </location>
</feature>
<dbReference type="Proteomes" id="UP001165060">
    <property type="component" value="Unassembled WGS sequence"/>
</dbReference>
<accession>A0ABQ6M702</accession>